<dbReference type="KEGG" id="ncv:NCAV_0702"/>
<name>A0A2K5AQF9_9ARCH</name>
<dbReference type="GeneID" id="41594769"/>
<dbReference type="AlphaFoldDB" id="A0A2K5AQF9"/>
<protein>
    <submittedName>
        <fullName evidence="1">Uncharacterized protein</fullName>
    </submittedName>
</protein>
<organism evidence="1 2">
    <name type="scientific">Candidatus Nitrosocaldus cavascurensis</name>
    <dbReference type="NCBI Taxonomy" id="2058097"/>
    <lineage>
        <taxon>Archaea</taxon>
        <taxon>Nitrososphaerota</taxon>
        <taxon>Nitrososphaeria</taxon>
        <taxon>Candidatus Nitrosocaldales</taxon>
        <taxon>Candidatus Nitrosocaldaceae</taxon>
        <taxon>Candidatus Nitrosocaldus</taxon>
    </lineage>
</organism>
<proteinExistence type="predicted"/>
<evidence type="ECO:0000313" key="2">
    <source>
        <dbReference type="Proteomes" id="UP000236248"/>
    </source>
</evidence>
<gene>
    <name evidence="1" type="ORF">NCAV_0702</name>
</gene>
<dbReference type="EMBL" id="LT981265">
    <property type="protein sequence ID" value="SPC33883.1"/>
    <property type="molecule type" value="Genomic_DNA"/>
</dbReference>
<evidence type="ECO:0000313" key="1">
    <source>
        <dbReference type="EMBL" id="SPC33883.1"/>
    </source>
</evidence>
<sequence length="123" mass="13671">MPSIAGKPITISALSERLLKGGENTVEWDNSAFKWVYQISKSLNMRIWTLTLVEPTSIDISSSVYTNLFNAYKNNSTLSFVLDLPFHNLGALTVKVYSPPTVSYSNTDKGTIRVINVELIEAL</sequence>
<keyword evidence="2" id="KW-1185">Reference proteome</keyword>
<dbReference type="RefSeq" id="WP_103287334.1">
    <property type="nucleotide sequence ID" value="NZ_LT981265.1"/>
</dbReference>
<reference evidence="2" key="1">
    <citation type="submission" date="2018-01" db="EMBL/GenBank/DDBJ databases">
        <authorList>
            <person name="Kerou L M."/>
        </authorList>
    </citation>
    <scope>NUCLEOTIDE SEQUENCE [LARGE SCALE GENOMIC DNA]</scope>
    <source>
        <strain evidence="2">SCU2</strain>
    </source>
</reference>
<accession>A0A2K5AQF9</accession>
<dbReference type="Proteomes" id="UP000236248">
    <property type="component" value="Chromosome NCAV"/>
</dbReference>